<name>A0A7W9ET09_9SPHN</name>
<evidence type="ECO:0000313" key="2">
    <source>
        <dbReference type="Proteomes" id="UP000546200"/>
    </source>
</evidence>
<evidence type="ECO:0000313" key="1">
    <source>
        <dbReference type="EMBL" id="MBB5713691.1"/>
    </source>
</evidence>
<dbReference type="GO" id="GO:0044781">
    <property type="term" value="P:bacterial-type flagellum organization"/>
    <property type="evidence" value="ECO:0007669"/>
    <property type="project" value="InterPro"/>
</dbReference>
<comment type="caution">
    <text evidence="1">The sequence shown here is derived from an EMBL/GenBank/DDBJ whole genome shotgun (WGS) entry which is preliminary data.</text>
</comment>
<reference evidence="1 2" key="1">
    <citation type="submission" date="2020-08" db="EMBL/GenBank/DDBJ databases">
        <title>Genomic Encyclopedia of Type Strains, Phase IV (KMG-IV): sequencing the most valuable type-strain genomes for metagenomic binning, comparative biology and taxonomic classification.</title>
        <authorList>
            <person name="Goeker M."/>
        </authorList>
    </citation>
    <scope>NUCLEOTIDE SEQUENCE [LARGE SCALE GENOMIC DNA]</scope>
    <source>
        <strain evidence="1 2">DSM 100044</strain>
    </source>
</reference>
<evidence type="ECO:0008006" key="3">
    <source>
        <dbReference type="Google" id="ProtNLM"/>
    </source>
</evidence>
<accession>A0A7W9ET09</accession>
<dbReference type="InterPro" id="IPR019704">
    <property type="entry name" value="Flagellar_assmbl_FliX_class2"/>
</dbReference>
<proteinExistence type="predicted"/>
<protein>
    <recommendedName>
        <fullName evidence="3">Flagellar trans-acting factor FliX</fullName>
    </recommendedName>
</protein>
<organism evidence="1 2">
    <name type="scientific">Sphingomonas aerophila</name>
    <dbReference type="NCBI Taxonomy" id="1344948"/>
    <lineage>
        <taxon>Bacteria</taxon>
        <taxon>Pseudomonadati</taxon>
        <taxon>Pseudomonadota</taxon>
        <taxon>Alphaproteobacteria</taxon>
        <taxon>Sphingomonadales</taxon>
        <taxon>Sphingomonadaceae</taxon>
        <taxon>Sphingomonas</taxon>
    </lineage>
</organism>
<dbReference type="EMBL" id="JACIJK010000001">
    <property type="protein sequence ID" value="MBB5713691.1"/>
    <property type="molecule type" value="Genomic_DNA"/>
</dbReference>
<dbReference type="Pfam" id="PF10768">
    <property type="entry name" value="FliX"/>
    <property type="match status" value="1"/>
</dbReference>
<gene>
    <name evidence="1" type="ORF">FHS94_000510</name>
</gene>
<sequence length="141" mass="15076">MRIAGLPPAMQQGLLAALAKAGEDFTSAVKVVETRAGAALPPTVAPLAQPATSVEMLVALAAAEPLVERRRKMAEATNRGLALLERLHAKLLAGALEPELVEELVEWSESFQAPENPQLAALASEIEVRVRVELAKHEMRV</sequence>
<dbReference type="AlphaFoldDB" id="A0A7W9ET09"/>
<dbReference type="Proteomes" id="UP000546200">
    <property type="component" value="Unassembled WGS sequence"/>
</dbReference>
<keyword evidence="2" id="KW-1185">Reference proteome</keyword>